<feature type="region of interest" description="Disordered" evidence="1">
    <location>
        <begin position="208"/>
        <end position="236"/>
    </location>
</feature>
<protein>
    <submittedName>
        <fullName evidence="5">Proteasome accessory factor C</fullName>
    </submittedName>
</protein>
<evidence type="ECO:0000313" key="6">
    <source>
        <dbReference type="Proteomes" id="UP000551501"/>
    </source>
</evidence>
<keyword evidence="5" id="KW-0647">Proteasome</keyword>
<evidence type="ECO:0000256" key="1">
    <source>
        <dbReference type="SAM" id="MobiDB-lite"/>
    </source>
</evidence>
<reference evidence="5 6" key="1">
    <citation type="submission" date="2020-08" db="EMBL/GenBank/DDBJ databases">
        <title>Sequencing the genomes of 1000 actinobacteria strains.</title>
        <authorList>
            <person name="Klenk H.-P."/>
        </authorList>
    </citation>
    <scope>NUCLEOTIDE SEQUENCE [LARGE SCALE GENOMIC DNA]</scope>
    <source>
        <strain evidence="5 6">DSM 45298</strain>
    </source>
</reference>
<evidence type="ECO:0000259" key="2">
    <source>
        <dbReference type="Pfam" id="PF13280"/>
    </source>
</evidence>
<feature type="domain" description="WYL" evidence="2">
    <location>
        <begin position="143"/>
        <end position="208"/>
    </location>
</feature>
<evidence type="ECO:0000259" key="4">
    <source>
        <dbReference type="Pfam" id="PF25583"/>
    </source>
</evidence>
<dbReference type="GO" id="GO:0000502">
    <property type="term" value="C:proteasome complex"/>
    <property type="evidence" value="ECO:0007669"/>
    <property type="project" value="UniProtKB-KW"/>
</dbReference>
<sequence length="318" mass="34597">MSAAPTRLSRLLAMVPYFLARPGIKLSTAAVDLGLTERQLTKDLEQLFVCGLPGYMPDDLIDIEFSSGYVHVGFTAGMDRPLRLTGTEANVLLIALRMLVDTGAVDADAVRRTMAKIEEAVGESHAAVSAAPMAVDADDPVRRTIRAAVNDRAALAIQYYTPSRDEVTDRIVDPIGIKAVDGQSYLEAWCRSSDAVRLFRFDRVLAAEPTGEPSSPPADTPVQEFSTGSTLPHDLPTARIEIDPDARWLLEYYPAEPEVELSAETDGPITARLRYGSPQWLVRFLLGFGGRVRLVDAPDEHDVARAVAATASAARSRY</sequence>
<dbReference type="AlphaFoldDB" id="A0A840F294"/>
<comment type="caution">
    <text evidence="5">The sequence shown here is derived from an EMBL/GenBank/DDBJ whole genome shotgun (WGS) entry which is preliminary data.</text>
</comment>
<gene>
    <name evidence="5" type="ORF">BKA16_003125</name>
</gene>
<dbReference type="Pfam" id="PF13280">
    <property type="entry name" value="WYL"/>
    <property type="match status" value="1"/>
</dbReference>
<dbReference type="Proteomes" id="UP000551501">
    <property type="component" value="Unassembled WGS sequence"/>
</dbReference>
<dbReference type="Pfam" id="PF25583">
    <property type="entry name" value="WCX"/>
    <property type="match status" value="1"/>
</dbReference>
<dbReference type="InterPro" id="IPR043839">
    <property type="entry name" value="PafC_HTH"/>
</dbReference>
<evidence type="ECO:0000313" key="5">
    <source>
        <dbReference type="EMBL" id="MBB4136573.1"/>
    </source>
</evidence>
<proteinExistence type="predicted"/>
<dbReference type="InterPro" id="IPR028349">
    <property type="entry name" value="PafC-like"/>
</dbReference>
<organism evidence="5 6">
    <name type="scientific">Gordonia humi</name>
    <dbReference type="NCBI Taxonomy" id="686429"/>
    <lineage>
        <taxon>Bacteria</taxon>
        <taxon>Bacillati</taxon>
        <taxon>Actinomycetota</taxon>
        <taxon>Actinomycetes</taxon>
        <taxon>Mycobacteriales</taxon>
        <taxon>Gordoniaceae</taxon>
        <taxon>Gordonia</taxon>
    </lineage>
</organism>
<dbReference type="PANTHER" id="PTHR34580:SF1">
    <property type="entry name" value="PROTEIN PAFC"/>
    <property type="match status" value="1"/>
</dbReference>
<name>A0A840F294_9ACTN</name>
<dbReference type="Pfam" id="PF19187">
    <property type="entry name" value="HTH_PafC"/>
    <property type="match status" value="1"/>
</dbReference>
<keyword evidence="6" id="KW-1185">Reference proteome</keyword>
<dbReference type="InterPro" id="IPR026881">
    <property type="entry name" value="WYL_dom"/>
</dbReference>
<evidence type="ECO:0000259" key="3">
    <source>
        <dbReference type="Pfam" id="PF19187"/>
    </source>
</evidence>
<accession>A0A840F294</accession>
<dbReference type="InterPro" id="IPR051534">
    <property type="entry name" value="CBASS_pafABC_assoc_protein"/>
</dbReference>
<dbReference type="RefSeq" id="WP_183371542.1">
    <property type="nucleotide sequence ID" value="NZ_BAABHL010000041.1"/>
</dbReference>
<dbReference type="EMBL" id="JACIFP010000001">
    <property type="protein sequence ID" value="MBB4136573.1"/>
    <property type="molecule type" value="Genomic_DNA"/>
</dbReference>
<dbReference type="PROSITE" id="PS52050">
    <property type="entry name" value="WYL"/>
    <property type="match status" value="1"/>
</dbReference>
<feature type="domain" description="WCX" evidence="4">
    <location>
        <begin position="236"/>
        <end position="300"/>
    </location>
</feature>
<dbReference type="PANTHER" id="PTHR34580">
    <property type="match status" value="1"/>
</dbReference>
<feature type="domain" description="PafC HTH" evidence="3">
    <location>
        <begin position="6"/>
        <end position="118"/>
    </location>
</feature>
<dbReference type="InterPro" id="IPR057727">
    <property type="entry name" value="WCX_dom"/>
</dbReference>
<dbReference type="PIRSF" id="PIRSF016838">
    <property type="entry name" value="PafC"/>
    <property type="match status" value="1"/>
</dbReference>